<keyword evidence="5" id="KW-0560">Oxidoreductase</keyword>
<evidence type="ECO:0000256" key="3">
    <source>
        <dbReference type="ARBA" id="ARBA00022723"/>
    </source>
</evidence>
<evidence type="ECO:0000256" key="7">
    <source>
        <dbReference type="SAM" id="MobiDB-lite"/>
    </source>
</evidence>
<dbReference type="PANTHER" id="PTHR30468">
    <property type="entry name" value="ALPHA-KETOGLUTARATE-DEPENDENT SULFONATE DIOXYGENASE"/>
    <property type="match status" value="1"/>
</dbReference>
<dbReference type="Proteomes" id="UP000306584">
    <property type="component" value="Unassembled WGS sequence"/>
</dbReference>
<sequence length="425" mass="47049">MMSISPVAIDVPTNHSFCYLILSSLFVTMAPYLQEAAVPASPEIRDIKASVKSAPKKALSYEPGRTVTESHENYPYEHLLPTFPDVKWEPLKEVPYHDKGIDGSPTFDALLSTATSIRDYNPKIGTEVEGIDLANITDAQKNDIARLIATRGVVFFRNQKNFDIEAQRKLGKYFGTVHRHATTSVPKQKGLEDVHVVFAEGARGARNHVFSPAFLWHSDVTYEIQPPSYTSLKLLSGPPSGGGGNTLWSSQYAAYDALSPAMQTYLSSLSALHSADMQAADSIRGNRPVRRDPVTTIHPLIRVNPVTGWKSLFFNPGFVTKIVGVPKLESDFLISYLNEVIATTNEIHVSFEWGRDDVAFWDNRICNHSATYGFAPHRRHAVRVATQAEKPYYSADGKSQEEELNARYGLPAGNKDCSGVGNYND</sequence>
<protein>
    <submittedName>
        <fullName evidence="9">TauD-domain-containing protein</fullName>
    </submittedName>
</protein>
<feature type="region of interest" description="Disordered" evidence="7">
    <location>
        <begin position="405"/>
        <end position="425"/>
    </location>
</feature>
<dbReference type="Gene3D" id="3.60.130.10">
    <property type="entry name" value="Clavaminate synthase-like"/>
    <property type="match status" value="1"/>
</dbReference>
<proteinExistence type="inferred from homology"/>
<dbReference type="InterPro" id="IPR003819">
    <property type="entry name" value="TauD/TfdA-like"/>
</dbReference>
<dbReference type="InterPro" id="IPR042098">
    <property type="entry name" value="TauD-like_sf"/>
</dbReference>
<comment type="caution">
    <text evidence="9">The sequence shown here is derived from an EMBL/GenBank/DDBJ whole genome shotgun (WGS) entry which is preliminary data.</text>
</comment>
<feature type="domain" description="TauD/TfdA-like" evidence="8">
    <location>
        <begin position="117"/>
        <end position="384"/>
    </location>
</feature>
<dbReference type="GO" id="GO:0016706">
    <property type="term" value="F:2-oxoglutarate-dependent dioxygenase activity"/>
    <property type="evidence" value="ECO:0007669"/>
    <property type="project" value="TreeGrafter"/>
</dbReference>
<evidence type="ECO:0000313" key="10">
    <source>
        <dbReference type="Proteomes" id="UP000306584"/>
    </source>
</evidence>
<keyword evidence="6" id="KW-0408">Iron</keyword>
<comment type="cofactor">
    <cofactor evidence="1">
        <name>Fe(2+)</name>
        <dbReference type="ChEBI" id="CHEBI:29033"/>
    </cofactor>
</comment>
<organism evidence="9 10">
    <name type="scientific">Aureobasidium pullulans</name>
    <name type="common">Black yeast</name>
    <name type="synonym">Pullularia pullulans</name>
    <dbReference type="NCBI Taxonomy" id="5580"/>
    <lineage>
        <taxon>Eukaryota</taxon>
        <taxon>Fungi</taxon>
        <taxon>Dikarya</taxon>
        <taxon>Ascomycota</taxon>
        <taxon>Pezizomycotina</taxon>
        <taxon>Dothideomycetes</taxon>
        <taxon>Dothideomycetidae</taxon>
        <taxon>Dothideales</taxon>
        <taxon>Saccotheciaceae</taxon>
        <taxon>Aureobasidium</taxon>
    </lineage>
</organism>
<dbReference type="AlphaFoldDB" id="A0A4S9LD06"/>
<reference evidence="9 10" key="1">
    <citation type="submission" date="2018-10" db="EMBL/GenBank/DDBJ databases">
        <title>Fifty Aureobasidium pullulans genomes reveal a recombining polyextremotolerant generalist.</title>
        <authorList>
            <person name="Gostincar C."/>
            <person name="Turk M."/>
            <person name="Zajc J."/>
            <person name="Gunde-Cimerman N."/>
        </authorList>
    </citation>
    <scope>NUCLEOTIDE SEQUENCE [LARGE SCALE GENOMIC DNA]</scope>
    <source>
        <strain evidence="9 10">EXF-6604</strain>
    </source>
</reference>
<evidence type="ECO:0000256" key="2">
    <source>
        <dbReference type="ARBA" id="ARBA00005896"/>
    </source>
</evidence>
<dbReference type="GO" id="GO:0046872">
    <property type="term" value="F:metal ion binding"/>
    <property type="evidence" value="ECO:0007669"/>
    <property type="project" value="UniProtKB-KW"/>
</dbReference>
<dbReference type="SUPFAM" id="SSF51197">
    <property type="entry name" value="Clavaminate synthase-like"/>
    <property type="match status" value="1"/>
</dbReference>
<evidence type="ECO:0000256" key="6">
    <source>
        <dbReference type="ARBA" id="ARBA00023004"/>
    </source>
</evidence>
<name>A0A4S9LD06_AURPU</name>
<dbReference type="EMBL" id="QZBD01000137">
    <property type="protein sequence ID" value="THY26919.1"/>
    <property type="molecule type" value="Genomic_DNA"/>
</dbReference>
<keyword evidence="4" id="KW-0223">Dioxygenase</keyword>
<comment type="similarity">
    <text evidence="2">Belongs to the TfdA dioxygenase family.</text>
</comment>
<accession>A0A4S9LD06</accession>
<evidence type="ECO:0000256" key="1">
    <source>
        <dbReference type="ARBA" id="ARBA00001954"/>
    </source>
</evidence>
<dbReference type="Pfam" id="PF02668">
    <property type="entry name" value="TauD"/>
    <property type="match status" value="1"/>
</dbReference>
<gene>
    <name evidence="9" type="ORF">D6D01_04286</name>
</gene>
<evidence type="ECO:0000256" key="5">
    <source>
        <dbReference type="ARBA" id="ARBA00023002"/>
    </source>
</evidence>
<dbReference type="PANTHER" id="PTHR30468:SF31">
    <property type="entry name" value="ALPHA-KETOGLUTARATE-DEPENDENT SULFONATE DIOXYGENASE-RELATED"/>
    <property type="match status" value="1"/>
</dbReference>
<evidence type="ECO:0000256" key="4">
    <source>
        <dbReference type="ARBA" id="ARBA00022964"/>
    </source>
</evidence>
<dbReference type="InterPro" id="IPR051323">
    <property type="entry name" value="AtsK-like"/>
</dbReference>
<evidence type="ECO:0000259" key="8">
    <source>
        <dbReference type="Pfam" id="PF02668"/>
    </source>
</evidence>
<dbReference type="GO" id="GO:0005737">
    <property type="term" value="C:cytoplasm"/>
    <property type="evidence" value="ECO:0007669"/>
    <property type="project" value="TreeGrafter"/>
</dbReference>
<dbReference type="FunFam" id="3.60.130.10:FF:000003">
    <property type="entry name" value="Alpha-ketoglutarate-dependent taurine dioxygenase"/>
    <property type="match status" value="1"/>
</dbReference>
<keyword evidence="3" id="KW-0479">Metal-binding</keyword>
<evidence type="ECO:0000313" key="9">
    <source>
        <dbReference type="EMBL" id="THY26919.1"/>
    </source>
</evidence>